<gene>
    <name evidence="3" type="ORF">A2786_05850</name>
</gene>
<feature type="region of interest" description="Disordered" evidence="1">
    <location>
        <begin position="1"/>
        <end position="26"/>
    </location>
</feature>
<feature type="compositionally biased region" description="Basic and acidic residues" evidence="1">
    <location>
        <begin position="1"/>
        <end position="18"/>
    </location>
</feature>
<evidence type="ECO:0000256" key="1">
    <source>
        <dbReference type="SAM" id="MobiDB-lite"/>
    </source>
</evidence>
<evidence type="ECO:0000256" key="2">
    <source>
        <dbReference type="SAM" id="Phobius"/>
    </source>
</evidence>
<comment type="caution">
    <text evidence="3">The sequence shown here is derived from an EMBL/GenBank/DDBJ whole genome shotgun (WGS) entry which is preliminary data.</text>
</comment>
<evidence type="ECO:0000313" key="3">
    <source>
        <dbReference type="EMBL" id="OGY19030.1"/>
    </source>
</evidence>
<organism evidence="3 4">
    <name type="scientific">Candidatus Chisholmbacteria bacterium RIFCSPHIGHO2_01_FULL_52_32</name>
    <dbReference type="NCBI Taxonomy" id="1797591"/>
    <lineage>
        <taxon>Bacteria</taxon>
        <taxon>Candidatus Chisholmiibacteriota</taxon>
    </lineage>
</organism>
<dbReference type="EMBL" id="MHCJ01000001">
    <property type="protein sequence ID" value="OGY19030.1"/>
    <property type="molecule type" value="Genomic_DNA"/>
</dbReference>
<name>A0A1G1VUJ2_9BACT</name>
<sequence length="213" mass="25371">MEQRLELHPNREEEHHLPMPESVANEKPTGNPLSAYMIKPKIHFETQDREEKVVLLLRRHVITNFRWILLVAFLSAVPAFFEFFPLFGSLPERFQMIVVAMWYLFNVAYIFEHFLSWYYNVYIITDERIIDVDFYSLIYKKVSETKIDNIQDVTFVTGGALRTLFDYGTVYIQTAGEMREFDFEEVPHPDRVAKVLNELILEEEQERLEGRVR</sequence>
<dbReference type="AlphaFoldDB" id="A0A1G1VUJ2"/>
<evidence type="ECO:0000313" key="4">
    <source>
        <dbReference type="Proteomes" id="UP000179233"/>
    </source>
</evidence>
<feature type="transmembrane region" description="Helical" evidence="2">
    <location>
        <begin position="67"/>
        <end position="88"/>
    </location>
</feature>
<keyword evidence="2" id="KW-0472">Membrane</keyword>
<dbReference type="Proteomes" id="UP000179233">
    <property type="component" value="Unassembled WGS sequence"/>
</dbReference>
<proteinExistence type="predicted"/>
<accession>A0A1G1VUJ2</accession>
<reference evidence="3 4" key="1">
    <citation type="journal article" date="2016" name="Nat. Commun.">
        <title>Thousands of microbial genomes shed light on interconnected biogeochemical processes in an aquifer system.</title>
        <authorList>
            <person name="Anantharaman K."/>
            <person name="Brown C.T."/>
            <person name="Hug L.A."/>
            <person name="Sharon I."/>
            <person name="Castelle C.J."/>
            <person name="Probst A.J."/>
            <person name="Thomas B.C."/>
            <person name="Singh A."/>
            <person name="Wilkins M.J."/>
            <person name="Karaoz U."/>
            <person name="Brodie E.L."/>
            <person name="Williams K.H."/>
            <person name="Hubbard S.S."/>
            <person name="Banfield J.F."/>
        </authorList>
    </citation>
    <scope>NUCLEOTIDE SEQUENCE [LARGE SCALE GENOMIC DNA]</scope>
</reference>
<protein>
    <submittedName>
        <fullName evidence="3">Uncharacterized protein</fullName>
    </submittedName>
</protein>
<keyword evidence="2" id="KW-1133">Transmembrane helix</keyword>
<keyword evidence="2" id="KW-0812">Transmembrane</keyword>
<feature type="transmembrane region" description="Helical" evidence="2">
    <location>
        <begin position="94"/>
        <end position="111"/>
    </location>
</feature>